<evidence type="ECO:0000313" key="2">
    <source>
        <dbReference type="Proteomes" id="UP000821865"/>
    </source>
</evidence>
<dbReference type="EMBL" id="CM023475">
    <property type="protein sequence ID" value="KAH7946408.1"/>
    <property type="molecule type" value="Genomic_DNA"/>
</dbReference>
<name>A0ACB8CN46_DERSI</name>
<accession>A0ACB8CN46</accession>
<evidence type="ECO:0000313" key="1">
    <source>
        <dbReference type="EMBL" id="KAH7946408.1"/>
    </source>
</evidence>
<reference evidence="1" key="1">
    <citation type="submission" date="2020-05" db="EMBL/GenBank/DDBJ databases">
        <title>Large-scale comparative analyses of tick genomes elucidate their genetic diversity and vector capacities.</title>
        <authorList>
            <person name="Jia N."/>
            <person name="Wang J."/>
            <person name="Shi W."/>
            <person name="Du L."/>
            <person name="Sun Y."/>
            <person name="Zhan W."/>
            <person name="Jiang J."/>
            <person name="Wang Q."/>
            <person name="Zhang B."/>
            <person name="Ji P."/>
            <person name="Sakyi L.B."/>
            <person name="Cui X."/>
            <person name="Yuan T."/>
            <person name="Jiang B."/>
            <person name="Yang W."/>
            <person name="Lam T.T.-Y."/>
            <person name="Chang Q."/>
            <person name="Ding S."/>
            <person name="Wang X."/>
            <person name="Zhu J."/>
            <person name="Ruan X."/>
            <person name="Zhao L."/>
            <person name="Wei J."/>
            <person name="Que T."/>
            <person name="Du C."/>
            <person name="Cheng J."/>
            <person name="Dai P."/>
            <person name="Han X."/>
            <person name="Huang E."/>
            <person name="Gao Y."/>
            <person name="Liu J."/>
            <person name="Shao H."/>
            <person name="Ye R."/>
            <person name="Li L."/>
            <person name="Wei W."/>
            <person name="Wang X."/>
            <person name="Wang C."/>
            <person name="Yang T."/>
            <person name="Huo Q."/>
            <person name="Li W."/>
            <person name="Guo W."/>
            <person name="Chen H."/>
            <person name="Zhou L."/>
            <person name="Ni X."/>
            <person name="Tian J."/>
            <person name="Zhou Y."/>
            <person name="Sheng Y."/>
            <person name="Liu T."/>
            <person name="Pan Y."/>
            <person name="Xia L."/>
            <person name="Li J."/>
            <person name="Zhao F."/>
            <person name="Cao W."/>
        </authorList>
    </citation>
    <scope>NUCLEOTIDE SEQUENCE</scope>
    <source>
        <strain evidence="1">Dsil-2018</strain>
    </source>
</reference>
<gene>
    <name evidence="1" type="ORF">HPB49_024548</name>
</gene>
<proteinExistence type="predicted"/>
<organism evidence="1 2">
    <name type="scientific">Dermacentor silvarum</name>
    <name type="common">Tick</name>
    <dbReference type="NCBI Taxonomy" id="543639"/>
    <lineage>
        <taxon>Eukaryota</taxon>
        <taxon>Metazoa</taxon>
        <taxon>Ecdysozoa</taxon>
        <taxon>Arthropoda</taxon>
        <taxon>Chelicerata</taxon>
        <taxon>Arachnida</taxon>
        <taxon>Acari</taxon>
        <taxon>Parasitiformes</taxon>
        <taxon>Ixodida</taxon>
        <taxon>Ixodoidea</taxon>
        <taxon>Ixodidae</taxon>
        <taxon>Rhipicephalinae</taxon>
        <taxon>Dermacentor</taxon>
    </lineage>
</organism>
<protein>
    <submittedName>
        <fullName evidence="1">Uncharacterized protein</fullName>
    </submittedName>
</protein>
<sequence>MSAIVTPMTGKSVTTNANYSSGLCDADRERYAQKVDLCGFDPFELDARDCLISADIWPRVNMCDIHDFLVLRTSFLTRKQLKSYKSLEGHNYVTSGWVREPWVKQTGPEAVVVLTQVNHSQSLSIPPVKAWICAKSDGEVLAAHCLCMAGNGEACSHVAALLFYIEYGMRAREERSCTDSSNAWLPAHVRKIEAQPVAKMDFASATMKKRRLDENLDPSPKLSARKPAPPPTEDEWSAFFGIVTASGLRPAVLSTNSKYSSLYMPAVRTCNGADLRLLYDQRAVKLNYDELMEQCEKTFSGLVINEAAVHSIEQRTRNQARSINWFSYRTGRITASTLYEVCHTQLTAPSKSLISRICSPHSNKLSVPAVRYGREKEAEALAKYRKLITVLHNDTAFTEAGLFICKEHLFLAATPDMLVECSCCGAGVVEVKCPWKVKDGRLTDLLKDANSCVREVDGELKLKPTHRYYYQIQVQMFVCKKSYADFVLWNAQEINVQRIKKDDSFIAPLILTASSFFRTVLLPELVARWFSDSKNDLHNKVDDLEPPKGSNNDSAAALVPFESNALVLNHQDPQRSDECDGLLAPALSSLLPVLKSSSNKGQTRYTVALTRFQGLHCISLVSMRPRRHVSGWMYIRGCNCICKRSNREVFAGEEFLRLKIHAPNIRYLSDGIAAVGFVVLSAECIGSRKPLYYRVLNAAKEPSQDCSRQRDRRACLRR</sequence>
<keyword evidence="2" id="KW-1185">Reference proteome</keyword>
<dbReference type="Proteomes" id="UP000821865">
    <property type="component" value="Chromosome 6"/>
</dbReference>
<comment type="caution">
    <text evidence="1">The sequence shown here is derived from an EMBL/GenBank/DDBJ whole genome shotgun (WGS) entry which is preliminary data.</text>
</comment>